<dbReference type="SMART" id="SM00086">
    <property type="entry name" value="PAC"/>
    <property type="match status" value="2"/>
</dbReference>
<keyword evidence="5 11" id="KW-0418">Kinase</keyword>
<dbReference type="Pfam" id="PF00072">
    <property type="entry name" value="Response_reg"/>
    <property type="match status" value="1"/>
</dbReference>
<proteinExistence type="predicted"/>
<dbReference type="Gene3D" id="3.40.50.2300">
    <property type="match status" value="1"/>
</dbReference>
<evidence type="ECO:0000256" key="5">
    <source>
        <dbReference type="ARBA" id="ARBA00022777"/>
    </source>
</evidence>
<name>U1N6H3_9EURY</name>
<dbReference type="SUPFAM" id="SSF55785">
    <property type="entry name" value="PYP-like sensor domain (PAS domain)"/>
    <property type="match status" value="2"/>
</dbReference>
<dbReference type="InterPro" id="IPR003661">
    <property type="entry name" value="HisK_dim/P_dom"/>
</dbReference>
<dbReference type="InterPro" id="IPR036097">
    <property type="entry name" value="HisK_dim/P_sf"/>
</dbReference>
<dbReference type="EMBL" id="KE356560">
    <property type="protein sequence ID" value="ERG92255.1"/>
    <property type="molecule type" value="Genomic_DNA"/>
</dbReference>
<dbReference type="SUPFAM" id="SSF52172">
    <property type="entry name" value="CheY-like"/>
    <property type="match status" value="1"/>
</dbReference>
<dbReference type="HOGENOM" id="CLU_000445_114_58_2"/>
<evidence type="ECO:0000256" key="3">
    <source>
        <dbReference type="ARBA" id="ARBA00022553"/>
    </source>
</evidence>
<evidence type="ECO:0000313" key="11">
    <source>
        <dbReference type="EMBL" id="ERG92255.1"/>
    </source>
</evidence>
<gene>
    <name evidence="11" type="ORF">J07HQW1_02290</name>
</gene>
<dbReference type="Gene3D" id="3.30.565.10">
    <property type="entry name" value="Histidine kinase-like ATPase, C-terminal domain"/>
    <property type="match status" value="1"/>
</dbReference>
<protein>
    <recommendedName>
        <fullName evidence="2">histidine kinase</fullName>
        <ecNumber evidence="2">2.7.13.3</ecNumber>
    </recommendedName>
</protein>
<dbReference type="Gene3D" id="1.10.287.130">
    <property type="match status" value="1"/>
</dbReference>
<dbReference type="PANTHER" id="PTHR43304:SF1">
    <property type="entry name" value="PAC DOMAIN-CONTAINING PROTEIN"/>
    <property type="match status" value="1"/>
</dbReference>
<feature type="modified residue" description="4-aspartylphosphate" evidence="6">
    <location>
        <position position="65"/>
    </location>
</feature>
<dbReference type="PROSITE" id="PS50113">
    <property type="entry name" value="PAC"/>
    <property type="match status" value="1"/>
</dbReference>
<dbReference type="EC" id="2.7.13.3" evidence="2"/>
<dbReference type="Proteomes" id="UP000030649">
    <property type="component" value="Unassembled WGS sequence"/>
</dbReference>
<dbReference type="AlphaFoldDB" id="U1N6H3"/>
<dbReference type="PROSITE" id="PS50109">
    <property type="entry name" value="HIS_KIN"/>
    <property type="match status" value="1"/>
</dbReference>
<feature type="domain" description="Histidine kinase" evidence="7">
    <location>
        <begin position="393"/>
        <end position="525"/>
    </location>
</feature>
<feature type="domain" description="PAS" evidence="9">
    <location>
        <begin position="255"/>
        <end position="325"/>
    </location>
</feature>
<dbReference type="CDD" id="cd00156">
    <property type="entry name" value="REC"/>
    <property type="match status" value="1"/>
</dbReference>
<dbReference type="SMART" id="SM00091">
    <property type="entry name" value="PAS"/>
    <property type="match status" value="2"/>
</dbReference>
<dbReference type="InterPro" id="IPR036890">
    <property type="entry name" value="HATPase_C_sf"/>
</dbReference>
<evidence type="ECO:0000256" key="1">
    <source>
        <dbReference type="ARBA" id="ARBA00000085"/>
    </source>
</evidence>
<evidence type="ECO:0000256" key="2">
    <source>
        <dbReference type="ARBA" id="ARBA00012438"/>
    </source>
</evidence>
<dbReference type="InterPro" id="IPR011006">
    <property type="entry name" value="CheY-like_superfamily"/>
</dbReference>
<organism evidence="11 12">
    <name type="scientific">Haloquadratum walsbyi J07HQW1</name>
    <dbReference type="NCBI Taxonomy" id="1238424"/>
    <lineage>
        <taxon>Archaea</taxon>
        <taxon>Methanobacteriati</taxon>
        <taxon>Methanobacteriota</taxon>
        <taxon>Stenosarchaea group</taxon>
        <taxon>Halobacteria</taxon>
        <taxon>Halobacteriales</taxon>
        <taxon>Haloferacaceae</taxon>
        <taxon>Haloquadratum</taxon>
    </lineage>
</organism>
<evidence type="ECO:0000259" key="9">
    <source>
        <dbReference type="PROSITE" id="PS50112"/>
    </source>
</evidence>
<evidence type="ECO:0000313" key="12">
    <source>
        <dbReference type="Proteomes" id="UP000030649"/>
    </source>
</evidence>
<dbReference type="Pfam" id="PF13426">
    <property type="entry name" value="PAS_9"/>
    <property type="match status" value="2"/>
</dbReference>
<evidence type="ECO:0000256" key="6">
    <source>
        <dbReference type="PROSITE-ProRule" id="PRU00169"/>
    </source>
</evidence>
<dbReference type="SUPFAM" id="SSF55874">
    <property type="entry name" value="ATPase domain of HSP90 chaperone/DNA topoisomerase II/histidine kinase"/>
    <property type="match status" value="1"/>
</dbReference>
<dbReference type="PROSITE" id="PS50110">
    <property type="entry name" value="RESPONSE_REGULATORY"/>
    <property type="match status" value="1"/>
</dbReference>
<comment type="catalytic activity">
    <reaction evidence="1">
        <text>ATP + protein L-histidine = ADP + protein N-phospho-L-histidine.</text>
        <dbReference type="EC" id="2.7.13.3"/>
    </reaction>
</comment>
<dbReference type="PANTHER" id="PTHR43304">
    <property type="entry name" value="PHYTOCHROME-LIKE PROTEIN CPH1"/>
    <property type="match status" value="1"/>
</dbReference>
<evidence type="ECO:0000259" key="10">
    <source>
        <dbReference type="PROSITE" id="PS50113"/>
    </source>
</evidence>
<keyword evidence="3 6" id="KW-0597">Phosphoprotein</keyword>
<dbReference type="SUPFAM" id="SSF47384">
    <property type="entry name" value="Homodimeric domain of signal transducing histidine kinase"/>
    <property type="match status" value="1"/>
</dbReference>
<dbReference type="STRING" id="1238424.J07HQW1_02290"/>
<dbReference type="InterPro" id="IPR052162">
    <property type="entry name" value="Sensor_kinase/Photoreceptor"/>
</dbReference>
<feature type="domain" description="PAS" evidence="9">
    <location>
        <begin position="138"/>
        <end position="208"/>
    </location>
</feature>
<sequence length="525" mass="59582">MTIQRRRKRKDTIRILHVDDNLEFAEMATTFLEQENDRFDTETAASATDGLVRLADSSFDCVISDYDMPNQNGIEFLKTVRDTYPELPFILFTGKGSEAVASEALSAGATDYLQKEGDTDQYTVLANRIESVVERTQTQQRQMDAIEAAQDGIAIIDSDGYHVSVNQAYANIHRTDPEELIGEHWTVVHPEDEAEHVRTEIFSRVEGDGYWQGQTTGLRADGTTFPKECVVSTTVKDMIIMTVRDISEQIESQKRLSRYDALSEVIQDPVYVLDEEGRFEFVNESFVETFGYEQDELLGNDVSMIKDETALERGRRNLGQVLSSEGPDSVYFETDIKAKNGETIPCEDHLTALPYEGEKFNGSAGILRDISERTKREEKLKRQNRRLDEFASVVSHDLRNPLSVAKGNLELLREECESDRIGKIDSALTRMDELIEDLLTLARANEQMENAESVNLAELSQNCWQNVETADATIQLDITAAQTVTVKADPNRLAQLLENLMRNAIEHARTQTQLRRRIMRVRMKM</sequence>
<evidence type="ECO:0000259" key="7">
    <source>
        <dbReference type="PROSITE" id="PS50109"/>
    </source>
</evidence>
<accession>U1N6H3</accession>
<reference evidence="11 12" key="1">
    <citation type="journal article" date="2013" name="PLoS ONE">
        <title>Assembly-driven community genomics of a hypersaline microbial ecosystem.</title>
        <authorList>
            <person name="Podell S."/>
            <person name="Ugalde J.A."/>
            <person name="Narasingarao P."/>
            <person name="Banfield J.F."/>
            <person name="Heidelberg K.B."/>
            <person name="Allen E.E."/>
        </authorList>
    </citation>
    <scope>NUCLEOTIDE SEQUENCE [LARGE SCALE GENOMIC DNA]</scope>
    <source>
        <strain evidence="12">J07HQW1</strain>
    </source>
</reference>
<dbReference type="InterPro" id="IPR000700">
    <property type="entry name" value="PAS-assoc_C"/>
</dbReference>
<feature type="domain" description="PAC" evidence="10">
    <location>
        <begin position="330"/>
        <end position="382"/>
    </location>
</feature>
<dbReference type="CDD" id="cd00130">
    <property type="entry name" value="PAS"/>
    <property type="match status" value="2"/>
</dbReference>
<dbReference type="Gene3D" id="3.30.450.20">
    <property type="entry name" value="PAS domain"/>
    <property type="match status" value="2"/>
</dbReference>
<dbReference type="GO" id="GO:0000155">
    <property type="term" value="F:phosphorelay sensor kinase activity"/>
    <property type="evidence" value="ECO:0007669"/>
    <property type="project" value="InterPro"/>
</dbReference>
<dbReference type="InterPro" id="IPR001789">
    <property type="entry name" value="Sig_transdc_resp-reg_receiver"/>
</dbReference>
<dbReference type="InterPro" id="IPR001610">
    <property type="entry name" value="PAC"/>
</dbReference>
<evidence type="ECO:0000259" key="8">
    <source>
        <dbReference type="PROSITE" id="PS50110"/>
    </source>
</evidence>
<dbReference type="PROSITE" id="PS50112">
    <property type="entry name" value="PAS"/>
    <property type="match status" value="2"/>
</dbReference>
<dbReference type="SMART" id="SM00448">
    <property type="entry name" value="REC"/>
    <property type="match status" value="1"/>
</dbReference>
<keyword evidence="4" id="KW-0808">Transferase</keyword>
<evidence type="ECO:0000256" key="4">
    <source>
        <dbReference type="ARBA" id="ARBA00022679"/>
    </source>
</evidence>
<dbReference type="InterPro" id="IPR035965">
    <property type="entry name" value="PAS-like_dom_sf"/>
</dbReference>
<feature type="domain" description="Response regulatory" evidence="8">
    <location>
        <begin position="14"/>
        <end position="130"/>
    </location>
</feature>
<dbReference type="NCBIfam" id="TIGR00229">
    <property type="entry name" value="sensory_box"/>
    <property type="match status" value="2"/>
</dbReference>
<dbReference type="SMART" id="SM00388">
    <property type="entry name" value="HisKA"/>
    <property type="match status" value="1"/>
</dbReference>
<dbReference type="InterPro" id="IPR005467">
    <property type="entry name" value="His_kinase_dom"/>
</dbReference>
<dbReference type="InterPro" id="IPR000014">
    <property type="entry name" value="PAS"/>
</dbReference>
<dbReference type="CDD" id="cd00082">
    <property type="entry name" value="HisKA"/>
    <property type="match status" value="1"/>
</dbReference>
<dbReference type="Pfam" id="PF00512">
    <property type="entry name" value="HisKA"/>
    <property type="match status" value="1"/>
</dbReference>